<dbReference type="EMBL" id="JAGFOA010000002">
    <property type="protein sequence ID" value="MBO3662996.1"/>
    <property type="molecule type" value="Genomic_DNA"/>
</dbReference>
<evidence type="ECO:0000313" key="4">
    <source>
        <dbReference type="Proteomes" id="UP000680132"/>
    </source>
</evidence>
<accession>A0A939QQW1</accession>
<feature type="transmembrane region" description="Helical" evidence="2">
    <location>
        <begin position="44"/>
        <end position="67"/>
    </location>
</feature>
<feature type="compositionally biased region" description="Low complexity" evidence="1">
    <location>
        <begin position="351"/>
        <end position="361"/>
    </location>
</feature>
<feature type="transmembrane region" description="Helical" evidence="2">
    <location>
        <begin position="79"/>
        <end position="104"/>
    </location>
</feature>
<feature type="region of interest" description="Disordered" evidence="1">
    <location>
        <begin position="333"/>
        <end position="369"/>
    </location>
</feature>
<dbReference type="RefSeq" id="WP_208501568.1">
    <property type="nucleotide sequence ID" value="NZ_JAGFOA010000002.1"/>
</dbReference>
<reference evidence="3" key="1">
    <citation type="submission" date="2021-03" db="EMBL/GenBank/DDBJ databases">
        <title>Microbacterium sp. nov., a novel actinobacterium isolated from cow dung.</title>
        <authorList>
            <person name="Zhang L."/>
        </authorList>
    </citation>
    <scope>NUCLEOTIDE SEQUENCE</scope>
    <source>
        <strain evidence="3">NEAU-LLB</strain>
    </source>
</reference>
<gene>
    <name evidence="3" type="ORF">J5V96_05665</name>
</gene>
<organism evidence="3 4">
    <name type="scientific">Microbacterium stercoris</name>
    <dbReference type="NCBI Taxonomy" id="2820289"/>
    <lineage>
        <taxon>Bacteria</taxon>
        <taxon>Bacillati</taxon>
        <taxon>Actinomycetota</taxon>
        <taxon>Actinomycetes</taxon>
        <taxon>Micrococcales</taxon>
        <taxon>Microbacteriaceae</taxon>
        <taxon>Microbacterium</taxon>
    </lineage>
</organism>
<protein>
    <submittedName>
        <fullName evidence="3">DUF998 domain-containing protein</fullName>
    </submittedName>
</protein>
<dbReference type="AlphaFoldDB" id="A0A939QQW1"/>
<feature type="transmembrane region" description="Helical" evidence="2">
    <location>
        <begin position="184"/>
        <end position="207"/>
    </location>
</feature>
<proteinExistence type="predicted"/>
<feature type="transmembrane region" description="Helical" evidence="2">
    <location>
        <begin position="285"/>
        <end position="302"/>
    </location>
</feature>
<feature type="transmembrane region" description="Helical" evidence="2">
    <location>
        <begin position="116"/>
        <end position="133"/>
    </location>
</feature>
<keyword evidence="4" id="KW-1185">Reference proteome</keyword>
<dbReference type="Proteomes" id="UP000680132">
    <property type="component" value="Unassembled WGS sequence"/>
</dbReference>
<feature type="transmembrane region" description="Helical" evidence="2">
    <location>
        <begin position="145"/>
        <end position="164"/>
    </location>
</feature>
<feature type="transmembrane region" description="Helical" evidence="2">
    <location>
        <begin position="251"/>
        <end position="273"/>
    </location>
</feature>
<keyword evidence="2" id="KW-0812">Transmembrane</keyword>
<keyword evidence="2" id="KW-0472">Membrane</keyword>
<comment type="caution">
    <text evidence="3">The sequence shown here is derived from an EMBL/GenBank/DDBJ whole genome shotgun (WGS) entry which is preliminary data.</text>
</comment>
<sequence length="369" mass="38367">MPHELLRTRLAGAAFVVASALALLLAQGQDIALGGRDSLGSRAGVIAGGLAAVSFAAAYLAPGSAAPGADLHRPPLKRILALVALASGVGLSAYLIVIAVAQVFQIGFRGLTIDPLGGAALAGFAAAVASYAAASFGPRVTGSSIASLSVSLLFMGTLASMVSSPDASWWQLHFSQLGNTAGVTGYRFNLALIMTGLLLTVLADYIAHSFARGLRVREVDSVKTPRTIAWIFTGIGVCMMTAGWVPDATNFAVHVGAASGMVVFFGALTFVVLRDVPDLPREMVAFTYVVIAGIIVAVLLWIPVGYYNLTGMELVSAGLLFSWLIEFTRSAESYAGSPRREAVDASTQRKASAPAGSPARRSPGRRRTR</sequence>
<evidence type="ECO:0000313" key="3">
    <source>
        <dbReference type="EMBL" id="MBO3662996.1"/>
    </source>
</evidence>
<feature type="transmembrane region" description="Helical" evidence="2">
    <location>
        <begin position="228"/>
        <end position="245"/>
    </location>
</feature>
<evidence type="ECO:0000256" key="2">
    <source>
        <dbReference type="SAM" id="Phobius"/>
    </source>
</evidence>
<name>A0A939QQW1_9MICO</name>
<evidence type="ECO:0000256" key="1">
    <source>
        <dbReference type="SAM" id="MobiDB-lite"/>
    </source>
</evidence>
<keyword evidence="2" id="KW-1133">Transmembrane helix</keyword>